<dbReference type="InterPro" id="IPR051158">
    <property type="entry name" value="Metallophosphoesterase_sf"/>
</dbReference>
<dbReference type="InterPro" id="IPR004843">
    <property type="entry name" value="Calcineurin-like_PHP"/>
</dbReference>
<evidence type="ECO:0000313" key="5">
    <source>
        <dbReference type="Proteomes" id="UP000762676"/>
    </source>
</evidence>
<dbReference type="GO" id="GO:0016020">
    <property type="term" value="C:membrane"/>
    <property type="evidence" value="ECO:0007669"/>
    <property type="project" value="GOC"/>
</dbReference>
<dbReference type="PANTHER" id="PTHR31302:SF31">
    <property type="entry name" value="PHOSPHODIESTERASE YAEI"/>
    <property type="match status" value="1"/>
</dbReference>
<dbReference type="Proteomes" id="UP000762676">
    <property type="component" value="Unassembled WGS sequence"/>
</dbReference>
<protein>
    <submittedName>
        <fullName evidence="4">Phosphoesterase</fullName>
    </submittedName>
</protein>
<sequence length="288" mass="32884">MALGLSSIPFSGLIYGMWKGKYDFRVLRYSLDFEDLPREFDGFTLTQISDIHSGSFDNKAKVRYAIDLINNQNSDVIFFTGDLVNDRAVELVPWMDIFSKLSAKKGVYSVLGNHDYGDYSKWKSKYEKAQNLKQLKQTQKDLGFDLLLNEHRFLERNGQKISILGVENWGSRGFRQNGDLEKALENAPEEGFKILLSHDPTHWEKKVLGSNIHIHLTLSGHTHGMQFGVEIPGLVKWSPSQWIYKYWAGLYEESGKYLNVNRGLGFIGFPGRAGIWPEISVITLRTKG</sequence>
<dbReference type="Gene3D" id="3.60.21.10">
    <property type="match status" value="1"/>
</dbReference>
<keyword evidence="1" id="KW-0479">Metal-binding</keyword>
<dbReference type="CDD" id="cd07385">
    <property type="entry name" value="MPP_YkuE_C"/>
    <property type="match status" value="1"/>
</dbReference>
<evidence type="ECO:0000256" key="1">
    <source>
        <dbReference type="ARBA" id="ARBA00022723"/>
    </source>
</evidence>
<gene>
    <name evidence="4" type="ORF">ElyMa_002904400</name>
</gene>
<comment type="caution">
    <text evidence="4">The sequence shown here is derived from an EMBL/GenBank/DDBJ whole genome shotgun (WGS) entry which is preliminary data.</text>
</comment>
<proteinExistence type="predicted"/>
<dbReference type="GO" id="GO:0009245">
    <property type="term" value="P:lipid A biosynthetic process"/>
    <property type="evidence" value="ECO:0007669"/>
    <property type="project" value="TreeGrafter"/>
</dbReference>
<dbReference type="EMBL" id="BMAT01006000">
    <property type="protein sequence ID" value="GFS04096.1"/>
    <property type="molecule type" value="Genomic_DNA"/>
</dbReference>
<dbReference type="InterPro" id="IPR029052">
    <property type="entry name" value="Metallo-depent_PP-like"/>
</dbReference>
<organism evidence="4 5">
    <name type="scientific">Elysia marginata</name>
    <dbReference type="NCBI Taxonomy" id="1093978"/>
    <lineage>
        <taxon>Eukaryota</taxon>
        <taxon>Metazoa</taxon>
        <taxon>Spiralia</taxon>
        <taxon>Lophotrochozoa</taxon>
        <taxon>Mollusca</taxon>
        <taxon>Gastropoda</taxon>
        <taxon>Heterobranchia</taxon>
        <taxon>Euthyneura</taxon>
        <taxon>Panpulmonata</taxon>
        <taxon>Sacoglossa</taxon>
        <taxon>Placobranchoidea</taxon>
        <taxon>Plakobranchidae</taxon>
        <taxon>Elysia</taxon>
    </lineage>
</organism>
<reference evidence="4 5" key="1">
    <citation type="journal article" date="2021" name="Elife">
        <title>Chloroplast acquisition without the gene transfer in kleptoplastic sea slugs, Plakobranchus ocellatus.</title>
        <authorList>
            <person name="Maeda T."/>
            <person name="Takahashi S."/>
            <person name="Yoshida T."/>
            <person name="Shimamura S."/>
            <person name="Takaki Y."/>
            <person name="Nagai Y."/>
            <person name="Toyoda A."/>
            <person name="Suzuki Y."/>
            <person name="Arimoto A."/>
            <person name="Ishii H."/>
            <person name="Satoh N."/>
            <person name="Nishiyama T."/>
            <person name="Hasebe M."/>
            <person name="Maruyama T."/>
            <person name="Minagawa J."/>
            <person name="Obokata J."/>
            <person name="Shigenobu S."/>
        </authorList>
    </citation>
    <scope>NUCLEOTIDE SEQUENCE [LARGE SCALE GENOMIC DNA]</scope>
</reference>
<dbReference type="PANTHER" id="PTHR31302">
    <property type="entry name" value="TRANSMEMBRANE PROTEIN WITH METALLOPHOSPHOESTERASE DOMAIN-RELATED"/>
    <property type="match status" value="1"/>
</dbReference>
<name>A0AAV4I3A5_9GAST</name>
<dbReference type="SUPFAM" id="SSF56300">
    <property type="entry name" value="Metallo-dependent phosphatases"/>
    <property type="match status" value="1"/>
</dbReference>
<dbReference type="Pfam" id="PF00149">
    <property type="entry name" value="Metallophos"/>
    <property type="match status" value="1"/>
</dbReference>
<accession>A0AAV4I3A5</accession>
<dbReference type="GO" id="GO:0008758">
    <property type="term" value="F:UDP-2,3-diacylglucosamine hydrolase activity"/>
    <property type="evidence" value="ECO:0007669"/>
    <property type="project" value="TreeGrafter"/>
</dbReference>
<keyword evidence="5" id="KW-1185">Reference proteome</keyword>
<evidence type="ECO:0000259" key="3">
    <source>
        <dbReference type="Pfam" id="PF00149"/>
    </source>
</evidence>
<keyword evidence="2" id="KW-0378">Hydrolase</keyword>
<dbReference type="AlphaFoldDB" id="A0AAV4I3A5"/>
<dbReference type="GO" id="GO:0046872">
    <property type="term" value="F:metal ion binding"/>
    <property type="evidence" value="ECO:0007669"/>
    <property type="project" value="UniProtKB-KW"/>
</dbReference>
<evidence type="ECO:0000256" key="2">
    <source>
        <dbReference type="ARBA" id="ARBA00022801"/>
    </source>
</evidence>
<feature type="domain" description="Calcineurin-like phosphoesterase" evidence="3">
    <location>
        <begin position="44"/>
        <end position="224"/>
    </location>
</feature>
<evidence type="ECO:0000313" key="4">
    <source>
        <dbReference type="EMBL" id="GFS04096.1"/>
    </source>
</evidence>